<name>A0ABN5T567_9FLAO</name>
<dbReference type="PANTHER" id="PTHR32309">
    <property type="entry name" value="TYROSINE-PROTEIN KINASE"/>
    <property type="match status" value="1"/>
</dbReference>
<dbReference type="EMBL" id="CP032544">
    <property type="protein sequence ID" value="AZJ32477.1"/>
    <property type="molecule type" value="Genomic_DNA"/>
</dbReference>
<protein>
    <submittedName>
        <fullName evidence="9">Capsule biosynthesis protein</fullName>
    </submittedName>
</protein>
<keyword evidence="4 6" id="KW-1133">Transmembrane helix</keyword>
<dbReference type="Pfam" id="PF02706">
    <property type="entry name" value="Wzz"/>
    <property type="match status" value="1"/>
</dbReference>
<feature type="transmembrane region" description="Helical" evidence="6">
    <location>
        <begin position="29"/>
        <end position="48"/>
    </location>
</feature>
<keyword evidence="3 6" id="KW-0812">Transmembrane</keyword>
<dbReference type="Proteomes" id="UP000269693">
    <property type="component" value="Chromosome"/>
</dbReference>
<evidence type="ECO:0000256" key="3">
    <source>
        <dbReference type="ARBA" id="ARBA00022692"/>
    </source>
</evidence>
<dbReference type="PANTHER" id="PTHR32309:SF13">
    <property type="entry name" value="FERRIC ENTEROBACTIN TRANSPORT PROTEIN FEPE"/>
    <property type="match status" value="1"/>
</dbReference>
<evidence type="ECO:0000313" key="9">
    <source>
        <dbReference type="EMBL" id="AZJ32477.1"/>
    </source>
</evidence>
<evidence type="ECO:0000256" key="5">
    <source>
        <dbReference type="ARBA" id="ARBA00023136"/>
    </source>
</evidence>
<dbReference type="InterPro" id="IPR050445">
    <property type="entry name" value="Bact_polysacc_biosynth/exp"/>
</dbReference>
<dbReference type="InterPro" id="IPR003856">
    <property type="entry name" value="LPS_length_determ_N"/>
</dbReference>
<accession>A0ABN5T567</accession>
<proteinExistence type="predicted"/>
<evidence type="ECO:0000256" key="2">
    <source>
        <dbReference type="ARBA" id="ARBA00022475"/>
    </source>
</evidence>
<keyword evidence="5 6" id="KW-0472">Membrane</keyword>
<comment type="subcellular location">
    <subcellularLocation>
        <location evidence="1">Cell membrane</location>
        <topology evidence="1">Multi-pass membrane protein</topology>
    </subcellularLocation>
</comment>
<evidence type="ECO:0000259" key="7">
    <source>
        <dbReference type="Pfam" id="PF02706"/>
    </source>
</evidence>
<sequence>MESKTKYTSNDEIDLLDIFKTIWEGRRTVVKFLIVFVLIGLFIAVFSGKEYTATTIVLPQSSNNKVGGSLGGLAAIAGINLGGGSSEGIPPSLYPKVVQSIPFQKALLEAPLNFSSLEKEITYKEYYTDYQKFNLLSAIKEYTVGLPGKILGLFKKGRSTLPQQSEVQDSIYVMSIEEKKLFDLLQSQFVLDVNDKEGFVKISFSMPEALPAAQMTKKTQELLQKAITEFKIQKAREQYKFIEERYKEVKKDFVRKQSILASFRDKNQGLILSRSQSRLERLQSDYNLAYEVYSELAKQLETQKIKLKEDTPVFTVIEPVSVPVIKSKPKRLFIIVIWTFIGFIMGVLTLFIKVFFNSLKYRLKSVSFEKS</sequence>
<dbReference type="RefSeq" id="WP_047790250.1">
    <property type="nucleotide sequence ID" value="NZ_CANLMG010000011.1"/>
</dbReference>
<feature type="domain" description="Polysaccharide chain length determinant N-terminal" evidence="7">
    <location>
        <begin position="11"/>
        <end position="65"/>
    </location>
</feature>
<evidence type="ECO:0000313" key="10">
    <source>
        <dbReference type="Proteomes" id="UP000269693"/>
    </source>
</evidence>
<dbReference type="InterPro" id="IPR032807">
    <property type="entry name" value="GNVR"/>
</dbReference>
<reference evidence="9 10" key="1">
    <citation type="submission" date="2018-09" db="EMBL/GenBank/DDBJ databases">
        <title>Insights into the microbiota of Asian seabass (Lates calcarifer) with tenacibaculosis symptoms and description of sp. nov. Tenacibaculum singaporense.</title>
        <authorList>
            <person name="Miyake S."/>
            <person name="Soh M."/>
            <person name="Azman M.N."/>
            <person name="Ngoh S.Y."/>
            <person name="Orban L."/>
            <person name="Seedorf H."/>
        </authorList>
    </citation>
    <scope>NUCLEOTIDE SEQUENCE [LARGE SCALE GENOMIC DNA]</scope>
    <source>
        <strain evidence="9 10">DSM 13764</strain>
    </source>
</reference>
<keyword evidence="2" id="KW-1003">Cell membrane</keyword>
<feature type="transmembrane region" description="Helical" evidence="6">
    <location>
        <begin position="332"/>
        <end position="356"/>
    </location>
</feature>
<evidence type="ECO:0000259" key="8">
    <source>
        <dbReference type="Pfam" id="PF13807"/>
    </source>
</evidence>
<feature type="domain" description="Tyrosine-protein kinase G-rich" evidence="8">
    <location>
        <begin position="276"/>
        <end position="354"/>
    </location>
</feature>
<evidence type="ECO:0000256" key="4">
    <source>
        <dbReference type="ARBA" id="ARBA00022989"/>
    </source>
</evidence>
<gene>
    <name evidence="9" type="ORF">D6200_07855</name>
</gene>
<dbReference type="Pfam" id="PF13807">
    <property type="entry name" value="GNVR"/>
    <property type="match status" value="1"/>
</dbReference>
<organism evidence="9 10">
    <name type="scientific">Tenacibaculum mesophilum</name>
    <dbReference type="NCBI Taxonomy" id="104268"/>
    <lineage>
        <taxon>Bacteria</taxon>
        <taxon>Pseudomonadati</taxon>
        <taxon>Bacteroidota</taxon>
        <taxon>Flavobacteriia</taxon>
        <taxon>Flavobacteriales</taxon>
        <taxon>Flavobacteriaceae</taxon>
        <taxon>Tenacibaculum</taxon>
    </lineage>
</organism>
<evidence type="ECO:0000256" key="6">
    <source>
        <dbReference type="SAM" id="Phobius"/>
    </source>
</evidence>
<keyword evidence="10" id="KW-1185">Reference proteome</keyword>
<evidence type="ECO:0000256" key="1">
    <source>
        <dbReference type="ARBA" id="ARBA00004651"/>
    </source>
</evidence>